<feature type="region of interest" description="Disordered" evidence="1">
    <location>
        <begin position="1"/>
        <end position="113"/>
    </location>
</feature>
<evidence type="ECO:0000256" key="1">
    <source>
        <dbReference type="SAM" id="MobiDB-lite"/>
    </source>
</evidence>
<evidence type="ECO:0000313" key="3">
    <source>
        <dbReference type="Proteomes" id="UP000075683"/>
    </source>
</evidence>
<evidence type="ECO:0000313" key="2">
    <source>
        <dbReference type="EMBL" id="KYD19212.1"/>
    </source>
</evidence>
<feature type="compositionally biased region" description="Basic residues" evidence="1">
    <location>
        <begin position="84"/>
        <end position="97"/>
    </location>
</feature>
<reference evidence="2 3" key="1">
    <citation type="submission" date="2016-01" db="EMBL/GenBank/DDBJ databases">
        <title>Draft Genome Sequences of Seven Thermophilic Sporeformers Isolated from Foods.</title>
        <authorList>
            <person name="Berendsen E.M."/>
            <person name="Wells-Bennik M.H."/>
            <person name="Krawcyk A.O."/>
            <person name="De Jong A."/>
            <person name="Holsappel S."/>
            <person name="Eijlander R.T."/>
            <person name="Kuipers O.P."/>
        </authorList>
    </citation>
    <scope>NUCLEOTIDE SEQUENCE [LARGE SCALE GENOMIC DNA]</scope>
    <source>
        <strain evidence="2 3">B4135</strain>
    </source>
</reference>
<accession>A0A150M4S6</accession>
<comment type="caution">
    <text evidence="2">The sequence shown here is derived from an EMBL/GenBank/DDBJ whole genome shotgun (WGS) entry which is preliminary data.</text>
</comment>
<dbReference type="EMBL" id="LQYT01000043">
    <property type="protein sequence ID" value="KYD19212.1"/>
    <property type="molecule type" value="Genomic_DNA"/>
</dbReference>
<sequence length="113" mass="12178">MRRMETAYPSVAENGSHHFMAPCRRNGYPPKKWDPQEGSISGKRVGEEKPSGGVGAAAAPREFSGPIGMEKGGGTGAPGNPFSARHRRRLRSRHAAGHFRPGQGSLWNQAMPD</sequence>
<protein>
    <submittedName>
        <fullName evidence="2">Uncharacterized protein</fullName>
    </submittedName>
</protein>
<dbReference type="AlphaFoldDB" id="A0A150M4S6"/>
<dbReference type="Proteomes" id="UP000075683">
    <property type="component" value="Unassembled WGS sequence"/>
</dbReference>
<gene>
    <name evidence="2" type="ORF">B4135_2136</name>
</gene>
<proteinExistence type="predicted"/>
<organism evidence="2 3">
    <name type="scientific">Caldibacillus debilis</name>
    <dbReference type="NCBI Taxonomy" id="301148"/>
    <lineage>
        <taxon>Bacteria</taxon>
        <taxon>Bacillati</taxon>
        <taxon>Bacillota</taxon>
        <taxon>Bacilli</taxon>
        <taxon>Bacillales</taxon>
        <taxon>Bacillaceae</taxon>
        <taxon>Caldibacillus</taxon>
    </lineage>
</organism>
<name>A0A150M4S6_9BACI</name>